<gene>
    <name evidence="1" type="ORF">Tco_0877983</name>
</gene>
<dbReference type="EMBL" id="BQNB010013703">
    <property type="protein sequence ID" value="GJT19277.1"/>
    <property type="molecule type" value="Genomic_DNA"/>
</dbReference>
<reference evidence="1" key="1">
    <citation type="journal article" date="2022" name="Int. J. Mol. Sci.">
        <title>Draft Genome of Tanacetum Coccineum: Genomic Comparison of Closely Related Tanacetum-Family Plants.</title>
        <authorList>
            <person name="Yamashiro T."/>
            <person name="Shiraishi A."/>
            <person name="Nakayama K."/>
            <person name="Satake H."/>
        </authorList>
    </citation>
    <scope>NUCLEOTIDE SEQUENCE</scope>
</reference>
<proteinExistence type="predicted"/>
<dbReference type="SUPFAM" id="SSF50249">
    <property type="entry name" value="Nucleic acid-binding proteins"/>
    <property type="match status" value="1"/>
</dbReference>
<accession>A0ABQ5BZN8</accession>
<reference evidence="1" key="2">
    <citation type="submission" date="2022-01" db="EMBL/GenBank/DDBJ databases">
        <authorList>
            <person name="Yamashiro T."/>
            <person name="Shiraishi A."/>
            <person name="Satake H."/>
            <person name="Nakayama K."/>
        </authorList>
    </citation>
    <scope>NUCLEOTIDE SEQUENCE</scope>
</reference>
<keyword evidence="1" id="KW-0238">DNA-binding</keyword>
<sequence>MVGSIREAEKGFHCILYARIHKIHREHGWAYLACKKFGRITKQAEDGMKLWNCTVHKGIKETGVGIRYKVIIRVIDDTGSASLLLFDDLVFKLTSIKCYTLLNEYGLDYDDYFLMELNNMVGKTMLFCFQYSDYNINNNHHVYQVQKIAEDQTMIEMFKKDFLEQGAGSDVQTPLLKSGSSSKFSSSDIVPFNIEETPKSKGVAASEGKEKEKVRRQAGAIFSIFPNANNFQFKHAENTDHVGLYAVLVAEMSWVRRSVSGGWLSSPVVSRRGGMAVGELRMKAPNDGTTLRTGKEKEKVRRQAGAIFS</sequence>
<protein>
    <submittedName>
        <fullName evidence="1">Replication protein A 70 kDa DNA-binding subunit B</fullName>
    </submittedName>
</protein>
<name>A0ABQ5BZN8_9ASTR</name>
<feature type="non-terminal residue" evidence="1">
    <location>
        <position position="309"/>
    </location>
</feature>
<keyword evidence="2" id="KW-1185">Reference proteome</keyword>
<dbReference type="Gene3D" id="2.40.50.140">
    <property type="entry name" value="Nucleic acid-binding proteins"/>
    <property type="match status" value="1"/>
</dbReference>
<dbReference type="GO" id="GO:0003677">
    <property type="term" value="F:DNA binding"/>
    <property type="evidence" value="ECO:0007669"/>
    <property type="project" value="UniProtKB-KW"/>
</dbReference>
<comment type="caution">
    <text evidence="1">The sequence shown here is derived from an EMBL/GenBank/DDBJ whole genome shotgun (WGS) entry which is preliminary data.</text>
</comment>
<dbReference type="Proteomes" id="UP001151760">
    <property type="component" value="Unassembled WGS sequence"/>
</dbReference>
<evidence type="ECO:0000313" key="2">
    <source>
        <dbReference type="Proteomes" id="UP001151760"/>
    </source>
</evidence>
<dbReference type="InterPro" id="IPR012340">
    <property type="entry name" value="NA-bd_OB-fold"/>
</dbReference>
<organism evidence="1 2">
    <name type="scientific">Tanacetum coccineum</name>
    <dbReference type="NCBI Taxonomy" id="301880"/>
    <lineage>
        <taxon>Eukaryota</taxon>
        <taxon>Viridiplantae</taxon>
        <taxon>Streptophyta</taxon>
        <taxon>Embryophyta</taxon>
        <taxon>Tracheophyta</taxon>
        <taxon>Spermatophyta</taxon>
        <taxon>Magnoliopsida</taxon>
        <taxon>eudicotyledons</taxon>
        <taxon>Gunneridae</taxon>
        <taxon>Pentapetalae</taxon>
        <taxon>asterids</taxon>
        <taxon>campanulids</taxon>
        <taxon>Asterales</taxon>
        <taxon>Asteraceae</taxon>
        <taxon>Asteroideae</taxon>
        <taxon>Anthemideae</taxon>
        <taxon>Anthemidinae</taxon>
        <taxon>Tanacetum</taxon>
    </lineage>
</organism>
<evidence type="ECO:0000313" key="1">
    <source>
        <dbReference type="EMBL" id="GJT19277.1"/>
    </source>
</evidence>